<dbReference type="InterPro" id="IPR043129">
    <property type="entry name" value="ATPase_NBD"/>
</dbReference>
<dbReference type="PANTHER" id="PTHR21060:SF21">
    <property type="entry name" value="ACETATE KINASE"/>
    <property type="match status" value="1"/>
</dbReference>
<reference evidence="9 10" key="1">
    <citation type="submission" date="2019-05" db="EMBL/GenBank/DDBJ databases">
        <title>Pseudomonas edaphica sp. nov., isolated from rhizospheric soil of Cistus ladanifer L. in Spain.</title>
        <authorList>
            <person name="Peix A."/>
        </authorList>
    </citation>
    <scope>NUCLEOTIDE SEQUENCE [LARGE SCALE GENOMIC DNA]</scope>
    <source>
        <strain evidence="9 10">RD25</strain>
    </source>
</reference>
<keyword evidence="6" id="KW-0067">ATP-binding</keyword>
<dbReference type="PANTHER" id="PTHR21060">
    <property type="entry name" value="ACETATE KINASE"/>
    <property type="match status" value="1"/>
</dbReference>
<dbReference type="SUPFAM" id="SSF53067">
    <property type="entry name" value="Actin-like ATPase domain"/>
    <property type="match status" value="1"/>
</dbReference>
<keyword evidence="5 8" id="KW-0418">Kinase</keyword>
<keyword evidence="4" id="KW-0547">Nucleotide-binding</keyword>
<organism evidence="9 10">
    <name type="scientific">Pseudomonas edaphica</name>
    <dbReference type="NCBI Taxonomy" id="2006980"/>
    <lineage>
        <taxon>Bacteria</taxon>
        <taxon>Pseudomonadati</taxon>
        <taxon>Pseudomonadota</taxon>
        <taxon>Gammaproteobacteria</taxon>
        <taxon>Pseudomonadales</taxon>
        <taxon>Pseudomonadaceae</taxon>
        <taxon>Pseudomonas</taxon>
    </lineage>
</organism>
<comment type="similarity">
    <text evidence="8">Belongs to the acetokinase family.</text>
</comment>
<evidence type="ECO:0000313" key="9">
    <source>
        <dbReference type="EMBL" id="TLG91650.1"/>
    </source>
</evidence>
<evidence type="ECO:0000256" key="1">
    <source>
        <dbReference type="ARBA" id="ARBA00022490"/>
    </source>
</evidence>
<sequence length="184" mass="19458">ASLCAMHNCVSQATSMGFSTLDGVLMGTRPGHLDPGILLYLMRERGMSVSSLEHLLYHECGLLGVSGGISSDMHVLQASEAPEAKEAVALFVRSVVREIGAYAAVLGGVDALVFTGGIGENATPVRTSILDGCQWLGVQRDKSEANKLSGCLSMPGSPVSAWVIPTDENLIMARHALRRLHNLS</sequence>
<evidence type="ECO:0000313" key="10">
    <source>
        <dbReference type="Proteomes" id="UP000304941"/>
    </source>
</evidence>
<dbReference type="Pfam" id="PF00871">
    <property type="entry name" value="Acetate_kinase"/>
    <property type="match status" value="1"/>
</dbReference>
<gene>
    <name evidence="9" type="ORF">FEM54_12125</name>
</gene>
<name>A0ABY2U5M7_9PSED</name>
<keyword evidence="2 8" id="KW-0808">Transferase</keyword>
<keyword evidence="1" id="KW-0963">Cytoplasm</keyword>
<comment type="caution">
    <text evidence="9">The sequence shown here is derived from an EMBL/GenBank/DDBJ whole genome shotgun (WGS) entry which is preliminary data.</text>
</comment>
<proteinExistence type="inferred from homology"/>
<dbReference type="Proteomes" id="UP000304941">
    <property type="component" value="Unassembled WGS sequence"/>
</dbReference>
<dbReference type="GO" id="GO:0016301">
    <property type="term" value="F:kinase activity"/>
    <property type="evidence" value="ECO:0007669"/>
    <property type="project" value="UniProtKB-KW"/>
</dbReference>
<dbReference type="EMBL" id="VBVZ01000149">
    <property type="protein sequence ID" value="TLG91650.1"/>
    <property type="molecule type" value="Genomic_DNA"/>
</dbReference>
<dbReference type="InterPro" id="IPR000890">
    <property type="entry name" value="Aliphatic_acid_kin_short-chain"/>
</dbReference>
<dbReference type="Gene3D" id="3.30.420.40">
    <property type="match status" value="1"/>
</dbReference>
<evidence type="ECO:0000256" key="7">
    <source>
        <dbReference type="ARBA" id="ARBA00022842"/>
    </source>
</evidence>
<accession>A0ABY2U5M7</accession>
<evidence type="ECO:0000256" key="5">
    <source>
        <dbReference type="ARBA" id="ARBA00022777"/>
    </source>
</evidence>
<dbReference type="HAMAP" id="MF_00020">
    <property type="entry name" value="Acetate_kinase"/>
    <property type="match status" value="1"/>
</dbReference>
<evidence type="ECO:0000256" key="8">
    <source>
        <dbReference type="RuleBase" id="RU003835"/>
    </source>
</evidence>
<evidence type="ECO:0000256" key="6">
    <source>
        <dbReference type="ARBA" id="ARBA00022840"/>
    </source>
</evidence>
<keyword evidence="7" id="KW-0460">Magnesium</keyword>
<evidence type="ECO:0000256" key="4">
    <source>
        <dbReference type="ARBA" id="ARBA00022741"/>
    </source>
</evidence>
<evidence type="ECO:0000256" key="2">
    <source>
        <dbReference type="ARBA" id="ARBA00022679"/>
    </source>
</evidence>
<keyword evidence="10" id="KW-1185">Reference proteome</keyword>
<evidence type="ECO:0000256" key="3">
    <source>
        <dbReference type="ARBA" id="ARBA00022723"/>
    </source>
</evidence>
<dbReference type="PRINTS" id="PR00471">
    <property type="entry name" value="ACETATEKNASE"/>
</dbReference>
<feature type="non-terminal residue" evidence="9">
    <location>
        <position position="1"/>
    </location>
</feature>
<keyword evidence="3" id="KW-0479">Metal-binding</keyword>
<dbReference type="InterPro" id="IPR004372">
    <property type="entry name" value="Ac/propionate_kinase"/>
</dbReference>
<protein>
    <submittedName>
        <fullName evidence="9">Propionate kinase</fullName>
    </submittedName>
</protein>